<accession>A0A8X6WRR7</accession>
<dbReference type="AlphaFoldDB" id="A0A8X6WRR7"/>
<comment type="caution">
    <text evidence="2">The sequence shown here is derived from an EMBL/GenBank/DDBJ whole genome shotgun (WGS) entry which is preliminary data.</text>
</comment>
<keyword evidence="3" id="KW-1185">Reference proteome</keyword>
<name>A0A8X6WRR7_9ARAC</name>
<protein>
    <submittedName>
        <fullName evidence="2">Uncharacterized protein</fullName>
    </submittedName>
</protein>
<gene>
    <name evidence="2" type="ORF">TNIN_233601</name>
</gene>
<evidence type="ECO:0000256" key="1">
    <source>
        <dbReference type="SAM" id="MobiDB-lite"/>
    </source>
</evidence>
<feature type="compositionally biased region" description="Acidic residues" evidence="1">
    <location>
        <begin position="102"/>
        <end position="119"/>
    </location>
</feature>
<feature type="region of interest" description="Disordered" evidence="1">
    <location>
        <begin position="95"/>
        <end position="187"/>
    </location>
</feature>
<dbReference type="EMBL" id="BMAV01001245">
    <property type="protein sequence ID" value="GFY39194.1"/>
    <property type="molecule type" value="Genomic_DNA"/>
</dbReference>
<organism evidence="2 3">
    <name type="scientific">Trichonephila inaurata madagascariensis</name>
    <dbReference type="NCBI Taxonomy" id="2747483"/>
    <lineage>
        <taxon>Eukaryota</taxon>
        <taxon>Metazoa</taxon>
        <taxon>Ecdysozoa</taxon>
        <taxon>Arthropoda</taxon>
        <taxon>Chelicerata</taxon>
        <taxon>Arachnida</taxon>
        <taxon>Araneae</taxon>
        <taxon>Araneomorphae</taxon>
        <taxon>Entelegynae</taxon>
        <taxon>Araneoidea</taxon>
        <taxon>Nephilidae</taxon>
        <taxon>Trichonephila</taxon>
        <taxon>Trichonephila inaurata</taxon>
    </lineage>
</organism>
<sequence length="249" mass="28455">MQSRIVAHESGEWDPFCTPEVSSLHEDSSSYPQHFTMQTELFKPLQAGDVYERFGYAAIGSTRSAFSKTGTDRERNGGIDYNETFDHDAVDATCSTSKETDQEMNGEEDDYENFGDDAVDATCSTSKETDQEKNGEEHRLPPKFWGSKCPSKPNPGGTKKLLNEKVWDDAPDDEKWDPNRCSKHQEKKKKFYPQFWGQRPGFWIPGKKAKLICGHHGRGLFENPEPYDDDHFERVVERQEGRSRSNAPF</sequence>
<reference evidence="2" key="1">
    <citation type="submission" date="2020-08" db="EMBL/GenBank/DDBJ databases">
        <title>Multicomponent nature underlies the extraordinary mechanical properties of spider dragline silk.</title>
        <authorList>
            <person name="Kono N."/>
            <person name="Nakamura H."/>
            <person name="Mori M."/>
            <person name="Yoshida Y."/>
            <person name="Ohtoshi R."/>
            <person name="Malay A.D."/>
            <person name="Moran D.A.P."/>
            <person name="Tomita M."/>
            <person name="Numata K."/>
            <person name="Arakawa K."/>
        </authorList>
    </citation>
    <scope>NUCLEOTIDE SEQUENCE</scope>
</reference>
<evidence type="ECO:0000313" key="3">
    <source>
        <dbReference type="Proteomes" id="UP000886998"/>
    </source>
</evidence>
<feature type="region of interest" description="Disordered" evidence="1">
    <location>
        <begin position="65"/>
        <end position="84"/>
    </location>
</feature>
<dbReference type="Proteomes" id="UP000886998">
    <property type="component" value="Unassembled WGS sequence"/>
</dbReference>
<feature type="compositionally biased region" description="Basic and acidic residues" evidence="1">
    <location>
        <begin position="127"/>
        <end position="140"/>
    </location>
</feature>
<proteinExistence type="predicted"/>
<evidence type="ECO:0000313" key="2">
    <source>
        <dbReference type="EMBL" id="GFY39194.1"/>
    </source>
</evidence>